<dbReference type="EC" id="7.6.2.2" evidence="2"/>
<dbReference type="CDD" id="cd18598">
    <property type="entry name" value="ABC_6TM_MRP7_D1_like"/>
    <property type="match status" value="1"/>
</dbReference>
<comment type="caution">
    <text evidence="14">The sequence shown here is derived from an EMBL/GenBank/DDBJ whole genome shotgun (WGS) entry which is preliminary data.</text>
</comment>
<dbReference type="GO" id="GO:0016020">
    <property type="term" value="C:membrane"/>
    <property type="evidence" value="ECO:0007669"/>
    <property type="project" value="InterPro"/>
</dbReference>
<dbReference type="InterPro" id="IPR027417">
    <property type="entry name" value="P-loop_NTPase"/>
</dbReference>
<reference evidence="14 15" key="1">
    <citation type="submission" date="2024-01" db="EMBL/GenBank/DDBJ databases">
        <title>The genome of the rayed Mediterranean limpet Patella caerulea (Linnaeus, 1758).</title>
        <authorList>
            <person name="Anh-Thu Weber A."/>
            <person name="Halstead-Nussloch G."/>
        </authorList>
    </citation>
    <scope>NUCLEOTIDE SEQUENCE [LARGE SCALE GENOMIC DNA]</scope>
    <source>
        <strain evidence="14">AATW-2023a</strain>
        <tissue evidence="14">Whole specimen</tissue>
    </source>
</reference>
<evidence type="ECO:0000256" key="12">
    <source>
        <dbReference type="SAM" id="Phobius"/>
    </source>
</evidence>
<evidence type="ECO:0000256" key="8">
    <source>
        <dbReference type="ARBA" id="ARBA00022967"/>
    </source>
</evidence>
<keyword evidence="3" id="KW-0813">Transport</keyword>
<keyword evidence="15" id="KW-1185">Reference proteome</keyword>
<dbReference type="GO" id="GO:0016887">
    <property type="term" value="F:ATP hydrolysis activity"/>
    <property type="evidence" value="ECO:0007669"/>
    <property type="project" value="InterPro"/>
</dbReference>
<evidence type="ECO:0000256" key="10">
    <source>
        <dbReference type="ARBA" id="ARBA00023136"/>
    </source>
</evidence>
<dbReference type="PANTHER" id="PTHR24223:SF330">
    <property type="entry name" value="ATP-BINDING CASSETTE SUB-FAMILY C MEMBER 10"/>
    <property type="match status" value="1"/>
</dbReference>
<organism evidence="14 15">
    <name type="scientific">Patella caerulea</name>
    <name type="common">Rayed Mediterranean limpet</name>
    <dbReference type="NCBI Taxonomy" id="87958"/>
    <lineage>
        <taxon>Eukaryota</taxon>
        <taxon>Metazoa</taxon>
        <taxon>Spiralia</taxon>
        <taxon>Lophotrochozoa</taxon>
        <taxon>Mollusca</taxon>
        <taxon>Gastropoda</taxon>
        <taxon>Patellogastropoda</taxon>
        <taxon>Patelloidea</taxon>
        <taxon>Patellidae</taxon>
        <taxon>Patella</taxon>
    </lineage>
</organism>
<feature type="transmembrane region" description="Helical" evidence="12">
    <location>
        <begin position="100"/>
        <end position="121"/>
    </location>
</feature>
<dbReference type="InterPro" id="IPR050173">
    <property type="entry name" value="ABC_transporter_C-like"/>
</dbReference>
<dbReference type="PROSITE" id="PS50929">
    <property type="entry name" value="ABC_TM1F"/>
    <property type="match status" value="1"/>
</dbReference>
<dbReference type="GO" id="GO:0008559">
    <property type="term" value="F:ABC-type xenobiotic transporter activity"/>
    <property type="evidence" value="ECO:0007669"/>
    <property type="project" value="UniProtKB-EC"/>
</dbReference>
<feature type="transmembrane region" description="Helical" evidence="12">
    <location>
        <begin position="32"/>
        <end position="50"/>
    </location>
</feature>
<comment type="catalytic activity">
    <reaction evidence="11">
        <text>ATP + H2O + xenobioticSide 1 = ADP + phosphate + xenobioticSide 2.</text>
        <dbReference type="EC" id="7.6.2.2"/>
    </reaction>
</comment>
<dbReference type="SUPFAM" id="SSF90123">
    <property type="entry name" value="ABC transporter transmembrane region"/>
    <property type="match status" value="1"/>
</dbReference>
<feature type="transmembrane region" description="Helical" evidence="12">
    <location>
        <begin position="607"/>
        <end position="628"/>
    </location>
</feature>
<evidence type="ECO:0000256" key="4">
    <source>
        <dbReference type="ARBA" id="ARBA00022692"/>
    </source>
</evidence>
<sequence length="808" mass="92006">MEKWYWHQFCGHNEDFTTWSNNDFGHCFEECVIILPPLVLLAILSSYYIARRQVRLADSDLYVVWFWFMKIRFVCTVFLLLAPVVQVLFTLFLLKISLSVADYVVCGVSVFTWGLHAIYIWNLQYLHTVPLRGPTSVVVVFLLTVVSLAVHMHSVILQHIDYSVNRNAAEEYAIYIKLGLELIYLLTLFPSKTRHYRTDLFFGSINYDTPDTEQITWEHVHSYGGTDQSVMTAELLEAESTSNIFSKLSFYWLNHMFKKGLNGGLNNATDLLRLPKRLNSVSIEQKFQYVLSWNTDDHRDLENNMTQSSREQNSTLNHDPTIQIIDHVQRRKKVTKQKSLLKCLNSAFGCEYYCLGILKLIADALGFAGPVLLNMLVSYIENKNEHQNHGYMFAGGLMATTFLCTVFSTQFDYHVSVVGLKIRCALITTVYQKILSVSTVHIAKYDTGQIVNFMSTDTNRIVNFCPSFHAFWSLPFQVSVSLYLLHQQVGMAFLAGLTFAIILIPINRQLAIKIGDLSKKMMGEKDSRVKLMNEVLSGIRVVKFYSWEQHFKEEINLVRDKELNNLKGQKYLDALCVYFWATTPVLISILTFTTYSLLGHTLTAAKVFTSLSLFIMLIGPLNAFPWVINGLMESWVSLKRVEEFLKLEQLDLASYYSPHLDITSSIRVDKGVFSWKSQINISASNSRLLRQTNSTVSSESNISSVACPTLVLSDINLHIRKGQLLGIIGKVGSGKSSLLHALQAEMQKQGGRISFENIELGFSLATQEPWLQHATVRDNILFGQRYQTGKYDAVIQACALSEDFKVNI</sequence>
<feature type="transmembrane region" description="Helical" evidence="12">
    <location>
        <begin position="392"/>
        <end position="411"/>
    </location>
</feature>
<evidence type="ECO:0000313" key="15">
    <source>
        <dbReference type="Proteomes" id="UP001347796"/>
    </source>
</evidence>
<dbReference type="Gene3D" id="3.40.50.300">
    <property type="entry name" value="P-loop containing nucleotide triphosphate hydrolases"/>
    <property type="match status" value="1"/>
</dbReference>
<feature type="transmembrane region" description="Helical" evidence="12">
    <location>
        <begin position="71"/>
        <end position="94"/>
    </location>
</feature>
<feature type="transmembrane region" description="Helical" evidence="12">
    <location>
        <begin position="571"/>
        <end position="595"/>
    </location>
</feature>
<evidence type="ECO:0000313" key="14">
    <source>
        <dbReference type="EMBL" id="KAK6181782.1"/>
    </source>
</evidence>
<accession>A0AAN8PQE5</accession>
<keyword evidence="9 12" id="KW-1133">Transmembrane helix</keyword>
<dbReference type="Gene3D" id="1.20.1560.10">
    <property type="entry name" value="ABC transporter type 1, transmembrane domain"/>
    <property type="match status" value="1"/>
</dbReference>
<feature type="transmembrane region" description="Helical" evidence="12">
    <location>
        <begin position="133"/>
        <end position="152"/>
    </location>
</feature>
<dbReference type="AlphaFoldDB" id="A0AAN8PQE5"/>
<gene>
    <name evidence="14" type="ORF">SNE40_009568</name>
</gene>
<dbReference type="FunFam" id="1.20.1560.10:FF:000037">
    <property type="entry name" value="ATP-binding cassette subfamily C member 10"/>
    <property type="match status" value="1"/>
</dbReference>
<feature type="transmembrane region" description="Helical" evidence="12">
    <location>
        <begin position="172"/>
        <end position="189"/>
    </location>
</feature>
<feature type="transmembrane region" description="Helical" evidence="12">
    <location>
        <begin position="482"/>
        <end position="504"/>
    </location>
</feature>
<evidence type="ECO:0000256" key="6">
    <source>
        <dbReference type="ARBA" id="ARBA00022741"/>
    </source>
</evidence>
<keyword evidence="7" id="KW-0067">ATP-binding</keyword>
<dbReference type="SUPFAM" id="SSF52540">
    <property type="entry name" value="P-loop containing nucleoside triphosphate hydrolases"/>
    <property type="match status" value="1"/>
</dbReference>
<evidence type="ECO:0000256" key="9">
    <source>
        <dbReference type="ARBA" id="ARBA00022989"/>
    </source>
</evidence>
<protein>
    <recommendedName>
        <fullName evidence="2">ABC-type xenobiotic transporter</fullName>
        <ecNumber evidence="2">7.6.2.2</ecNumber>
    </recommendedName>
</protein>
<dbReference type="Proteomes" id="UP001347796">
    <property type="component" value="Unassembled WGS sequence"/>
</dbReference>
<dbReference type="Pfam" id="PF00664">
    <property type="entry name" value="ABC_membrane"/>
    <property type="match status" value="1"/>
</dbReference>
<evidence type="ECO:0000256" key="2">
    <source>
        <dbReference type="ARBA" id="ARBA00012191"/>
    </source>
</evidence>
<evidence type="ECO:0000256" key="5">
    <source>
        <dbReference type="ARBA" id="ARBA00022737"/>
    </source>
</evidence>
<keyword evidence="8" id="KW-1278">Translocase</keyword>
<name>A0AAN8PQE5_PATCE</name>
<dbReference type="PANTHER" id="PTHR24223">
    <property type="entry name" value="ATP-BINDING CASSETTE SUB-FAMILY C"/>
    <property type="match status" value="1"/>
</dbReference>
<evidence type="ECO:0000256" key="7">
    <source>
        <dbReference type="ARBA" id="ARBA00022840"/>
    </source>
</evidence>
<keyword evidence="10 12" id="KW-0472">Membrane</keyword>
<keyword evidence="6" id="KW-0547">Nucleotide-binding</keyword>
<keyword evidence="4 12" id="KW-0812">Transmembrane</keyword>
<proteinExistence type="inferred from homology"/>
<evidence type="ECO:0000259" key="13">
    <source>
        <dbReference type="PROSITE" id="PS50929"/>
    </source>
</evidence>
<evidence type="ECO:0000256" key="3">
    <source>
        <dbReference type="ARBA" id="ARBA00022448"/>
    </source>
</evidence>
<keyword evidence="5" id="KW-0677">Repeat</keyword>
<evidence type="ECO:0000256" key="11">
    <source>
        <dbReference type="ARBA" id="ARBA00034018"/>
    </source>
</evidence>
<dbReference type="EMBL" id="JAZGQO010000007">
    <property type="protein sequence ID" value="KAK6181782.1"/>
    <property type="molecule type" value="Genomic_DNA"/>
</dbReference>
<comment type="similarity">
    <text evidence="1">Belongs to the ABC transporter superfamily. ABCC family. Conjugate transporter (TC 3.A.1.208) subfamily.</text>
</comment>
<feature type="domain" description="ABC transmembrane type-1" evidence="13">
    <location>
        <begin position="357"/>
        <end position="633"/>
    </location>
</feature>
<dbReference type="GO" id="GO:0005524">
    <property type="term" value="F:ATP binding"/>
    <property type="evidence" value="ECO:0007669"/>
    <property type="project" value="UniProtKB-KW"/>
</dbReference>
<dbReference type="InterPro" id="IPR003439">
    <property type="entry name" value="ABC_transporter-like_ATP-bd"/>
</dbReference>
<dbReference type="InterPro" id="IPR011527">
    <property type="entry name" value="ABC1_TM_dom"/>
</dbReference>
<dbReference type="Pfam" id="PF00005">
    <property type="entry name" value="ABC_tran"/>
    <property type="match status" value="1"/>
</dbReference>
<evidence type="ECO:0000256" key="1">
    <source>
        <dbReference type="ARBA" id="ARBA00009726"/>
    </source>
</evidence>
<dbReference type="InterPro" id="IPR036640">
    <property type="entry name" value="ABC1_TM_sf"/>
</dbReference>